<keyword evidence="7 10" id="KW-0472">Membrane</keyword>
<accession>A0A1G2F793</accession>
<comment type="subcellular location">
    <subcellularLocation>
        <location evidence="1">Cell membrane</location>
        <topology evidence="1">Multi-pass membrane protein</topology>
    </subcellularLocation>
    <subcellularLocation>
        <location evidence="9">Membrane</location>
        <topology evidence="9">Multi-pass membrane protein</topology>
    </subcellularLocation>
</comment>
<feature type="transmembrane region" description="Helical" evidence="10">
    <location>
        <begin position="100"/>
        <end position="118"/>
    </location>
</feature>
<evidence type="ECO:0000256" key="4">
    <source>
        <dbReference type="ARBA" id="ARBA00022692"/>
    </source>
</evidence>
<evidence type="ECO:0000256" key="1">
    <source>
        <dbReference type="ARBA" id="ARBA00004651"/>
    </source>
</evidence>
<dbReference type="NCBIfam" id="TIGR03592">
    <property type="entry name" value="yidC_oxa1_cterm"/>
    <property type="match status" value="1"/>
</dbReference>
<dbReference type="GO" id="GO:0032977">
    <property type="term" value="F:membrane insertase activity"/>
    <property type="evidence" value="ECO:0007669"/>
    <property type="project" value="InterPro"/>
</dbReference>
<keyword evidence="3" id="KW-1003">Cell membrane</keyword>
<keyword evidence="4 9" id="KW-0812">Transmembrane</keyword>
<evidence type="ECO:0000256" key="10">
    <source>
        <dbReference type="SAM" id="Phobius"/>
    </source>
</evidence>
<evidence type="ECO:0000256" key="9">
    <source>
        <dbReference type="RuleBase" id="RU003945"/>
    </source>
</evidence>
<dbReference type="InterPro" id="IPR001708">
    <property type="entry name" value="YidC/ALB3/OXA1/COX18"/>
</dbReference>
<keyword evidence="8" id="KW-0143">Chaperone</keyword>
<dbReference type="GO" id="GO:0015031">
    <property type="term" value="P:protein transport"/>
    <property type="evidence" value="ECO:0007669"/>
    <property type="project" value="UniProtKB-KW"/>
</dbReference>
<feature type="transmembrane region" description="Helical" evidence="10">
    <location>
        <begin position="32"/>
        <end position="50"/>
    </location>
</feature>
<keyword evidence="2" id="KW-0813">Transport</keyword>
<dbReference type="Proteomes" id="UP000177725">
    <property type="component" value="Unassembled WGS sequence"/>
</dbReference>
<name>A0A1G2F793_9BACT</name>
<evidence type="ECO:0000256" key="3">
    <source>
        <dbReference type="ARBA" id="ARBA00022475"/>
    </source>
</evidence>
<feature type="domain" description="Membrane insertase YidC/Oxa/ALB C-terminal" evidence="11">
    <location>
        <begin position="32"/>
        <end position="232"/>
    </location>
</feature>
<evidence type="ECO:0000256" key="7">
    <source>
        <dbReference type="ARBA" id="ARBA00023136"/>
    </source>
</evidence>
<proteinExistence type="inferred from homology"/>
<organism evidence="12 13">
    <name type="scientific">Candidatus Portnoybacteria bacterium RBG_13_41_18</name>
    <dbReference type="NCBI Taxonomy" id="1801991"/>
    <lineage>
        <taxon>Bacteria</taxon>
        <taxon>Candidatus Portnoyibacteriota</taxon>
    </lineage>
</organism>
<keyword evidence="6 10" id="KW-1133">Transmembrane helix</keyword>
<evidence type="ECO:0000259" key="11">
    <source>
        <dbReference type="Pfam" id="PF02096"/>
    </source>
</evidence>
<evidence type="ECO:0000256" key="8">
    <source>
        <dbReference type="ARBA" id="ARBA00023186"/>
    </source>
</evidence>
<comment type="caution">
    <text evidence="12">The sequence shown here is derived from an EMBL/GenBank/DDBJ whole genome shotgun (WGS) entry which is preliminary data.</text>
</comment>
<dbReference type="PANTHER" id="PTHR12428:SF65">
    <property type="entry name" value="CYTOCHROME C OXIDASE ASSEMBLY PROTEIN COX18, MITOCHONDRIAL"/>
    <property type="match status" value="1"/>
</dbReference>
<gene>
    <name evidence="12" type="ORF">A2174_02110</name>
</gene>
<dbReference type="EMBL" id="MHMV01000039">
    <property type="protein sequence ID" value="OGZ33787.1"/>
    <property type="molecule type" value="Genomic_DNA"/>
</dbReference>
<protein>
    <recommendedName>
        <fullName evidence="11">Membrane insertase YidC/Oxa/ALB C-terminal domain-containing protein</fullName>
    </recommendedName>
</protein>
<evidence type="ECO:0000256" key="2">
    <source>
        <dbReference type="ARBA" id="ARBA00022448"/>
    </source>
</evidence>
<keyword evidence="5" id="KW-0653">Protein transport</keyword>
<evidence type="ECO:0000256" key="5">
    <source>
        <dbReference type="ARBA" id="ARBA00022927"/>
    </source>
</evidence>
<dbReference type="GO" id="GO:0051205">
    <property type="term" value="P:protein insertion into membrane"/>
    <property type="evidence" value="ECO:0007669"/>
    <property type="project" value="TreeGrafter"/>
</dbReference>
<feature type="transmembrane region" description="Helical" evidence="10">
    <location>
        <begin position="193"/>
        <end position="224"/>
    </location>
</feature>
<reference evidence="12 13" key="1">
    <citation type="journal article" date="2016" name="Nat. Commun.">
        <title>Thousands of microbial genomes shed light on interconnected biogeochemical processes in an aquifer system.</title>
        <authorList>
            <person name="Anantharaman K."/>
            <person name="Brown C.T."/>
            <person name="Hug L.A."/>
            <person name="Sharon I."/>
            <person name="Castelle C.J."/>
            <person name="Probst A.J."/>
            <person name="Thomas B.C."/>
            <person name="Singh A."/>
            <person name="Wilkins M.J."/>
            <person name="Karaoz U."/>
            <person name="Brodie E.L."/>
            <person name="Williams K.H."/>
            <person name="Hubbard S.S."/>
            <person name="Banfield J.F."/>
        </authorList>
    </citation>
    <scope>NUCLEOTIDE SEQUENCE [LARGE SCALE GENOMIC DNA]</scope>
</reference>
<dbReference type="GO" id="GO:0005886">
    <property type="term" value="C:plasma membrane"/>
    <property type="evidence" value="ECO:0007669"/>
    <property type="project" value="UniProtKB-SubCell"/>
</dbReference>
<comment type="similarity">
    <text evidence="9">Belongs to the OXA1/ALB3/YidC family.</text>
</comment>
<evidence type="ECO:0000313" key="13">
    <source>
        <dbReference type="Proteomes" id="UP000177725"/>
    </source>
</evidence>
<evidence type="ECO:0000256" key="6">
    <source>
        <dbReference type="ARBA" id="ARBA00022989"/>
    </source>
</evidence>
<dbReference type="AlphaFoldDB" id="A0A1G2F793"/>
<dbReference type="InterPro" id="IPR028055">
    <property type="entry name" value="YidC/Oxa/ALB_C"/>
</dbReference>
<evidence type="ECO:0000313" key="12">
    <source>
        <dbReference type="EMBL" id="OGZ33787.1"/>
    </source>
</evidence>
<sequence>MNIFTLFYNEVLFRPLFNGLIFLYNSIPGHDFGVAIIVLTLIIRIILYPLNQRAIKSQKELQEIQPKIKEVQEKYKGDKEKQGRALMDLYKVHKINPASGCLPMLIQLPVLLALFSVFRSGLNPEKLSSLYSFVVNPGAINHFFLGLVDLSKNNWILAVLAGAAQFLQSRMMTPPKAALAGKADFASAMSKQMLYLFPVFTIFIAAGLPAGLALYWFAMTVFGIGQQYLVMKKKDHESSHKFTTNNHE</sequence>
<dbReference type="PANTHER" id="PTHR12428">
    <property type="entry name" value="OXA1"/>
    <property type="match status" value="1"/>
</dbReference>
<dbReference type="Pfam" id="PF02096">
    <property type="entry name" value="60KD_IMP"/>
    <property type="match status" value="1"/>
</dbReference>
<dbReference type="InterPro" id="IPR047196">
    <property type="entry name" value="YidC_ALB_C"/>
</dbReference>
<dbReference type="CDD" id="cd20070">
    <property type="entry name" value="5TM_YidC_Alb3"/>
    <property type="match status" value="1"/>
</dbReference>